<feature type="binding site" evidence="5 7">
    <location>
        <position position="192"/>
    </location>
    <ligand>
        <name>FMN</name>
        <dbReference type="ChEBI" id="CHEBI:58210"/>
    </ligand>
</feature>
<dbReference type="SUPFAM" id="SSF50475">
    <property type="entry name" value="FMN-binding split barrel"/>
    <property type="match status" value="1"/>
</dbReference>
<dbReference type="AlphaFoldDB" id="A0A399EIV0"/>
<keyword evidence="4 5" id="KW-0560">Oxidoreductase</keyword>
<evidence type="ECO:0000256" key="6">
    <source>
        <dbReference type="PIRSR" id="PIRSR000190-1"/>
    </source>
</evidence>
<keyword evidence="2 5" id="KW-0285">Flavoprotein</keyword>
<dbReference type="PROSITE" id="PS01064">
    <property type="entry name" value="PYRIDOX_OXIDASE"/>
    <property type="match status" value="1"/>
</dbReference>
<feature type="binding site" evidence="5 7">
    <location>
        <position position="80"/>
    </location>
    <ligand>
        <name>FMN</name>
        <dbReference type="ChEBI" id="CHEBI:58210"/>
    </ligand>
</feature>
<comment type="catalytic activity">
    <reaction evidence="5">
        <text>pyridoxine 5'-phosphate + O2 = pyridoxal 5'-phosphate + H2O2</text>
        <dbReference type="Rhea" id="RHEA:15149"/>
        <dbReference type="ChEBI" id="CHEBI:15379"/>
        <dbReference type="ChEBI" id="CHEBI:16240"/>
        <dbReference type="ChEBI" id="CHEBI:58589"/>
        <dbReference type="ChEBI" id="CHEBI:597326"/>
        <dbReference type="EC" id="1.4.3.5"/>
    </reaction>
</comment>
<feature type="binding site" evidence="5 7">
    <location>
        <position position="81"/>
    </location>
    <ligand>
        <name>FMN</name>
        <dbReference type="ChEBI" id="CHEBI:58210"/>
    </ligand>
</feature>
<dbReference type="Pfam" id="PF01243">
    <property type="entry name" value="PNPOx_N"/>
    <property type="match status" value="1"/>
</dbReference>
<dbReference type="GO" id="GO:0010181">
    <property type="term" value="F:FMN binding"/>
    <property type="evidence" value="ECO:0007669"/>
    <property type="project" value="UniProtKB-UniRule"/>
</dbReference>
<evidence type="ECO:0000256" key="2">
    <source>
        <dbReference type="ARBA" id="ARBA00022630"/>
    </source>
</evidence>
<dbReference type="InterPro" id="IPR019740">
    <property type="entry name" value="Pyridox_Oxase_CS"/>
</dbReference>
<sequence>MFRELRNEYTRGTLSEAEAHPDPFRQLERWLAEAIEAGLYEPHGMTLSTVGPQGRPSSRVVLLREMDQEGLVFYTNYESRKGQELAQNPWACLNFWWPPLERQVRVEGQVERLPPERSDRYFASRPYESQLGAWASPQSQVLPSREVLEARLADYRARFPKEVPRPPHWGGYCLRPDYFEFWQGRPSRLHDRLAYRLAPGGWRIERLAP</sequence>
<dbReference type="NCBIfam" id="TIGR00558">
    <property type="entry name" value="pdxH"/>
    <property type="match status" value="1"/>
</dbReference>
<name>A0A399EIV0_9DEIN</name>
<comment type="caution">
    <text evidence="10">The sequence shown here is derived from an EMBL/GenBank/DDBJ whole genome shotgun (WGS) entry which is preliminary data.</text>
</comment>
<dbReference type="Gene3D" id="2.30.110.10">
    <property type="entry name" value="Electron Transport, Fmn-binding Protein, Chain A"/>
    <property type="match status" value="1"/>
</dbReference>
<dbReference type="Pfam" id="PF10590">
    <property type="entry name" value="PNP_phzG_C"/>
    <property type="match status" value="1"/>
</dbReference>
<evidence type="ECO:0000259" key="9">
    <source>
        <dbReference type="Pfam" id="PF10590"/>
    </source>
</evidence>
<feature type="binding site" evidence="5 6">
    <location>
        <position position="121"/>
    </location>
    <ligand>
        <name>substrate</name>
    </ligand>
</feature>
<comment type="catalytic activity">
    <reaction evidence="5">
        <text>pyridoxamine 5'-phosphate + O2 + H2O = pyridoxal 5'-phosphate + H2O2 + NH4(+)</text>
        <dbReference type="Rhea" id="RHEA:15817"/>
        <dbReference type="ChEBI" id="CHEBI:15377"/>
        <dbReference type="ChEBI" id="CHEBI:15379"/>
        <dbReference type="ChEBI" id="CHEBI:16240"/>
        <dbReference type="ChEBI" id="CHEBI:28938"/>
        <dbReference type="ChEBI" id="CHEBI:58451"/>
        <dbReference type="ChEBI" id="CHEBI:597326"/>
        <dbReference type="EC" id="1.4.3.5"/>
    </reaction>
</comment>
<evidence type="ECO:0000256" key="5">
    <source>
        <dbReference type="HAMAP-Rule" id="MF_01629"/>
    </source>
</evidence>
<organism evidence="10 11">
    <name type="scientific">Meiothermus luteus</name>
    <dbReference type="NCBI Taxonomy" id="2026184"/>
    <lineage>
        <taxon>Bacteria</taxon>
        <taxon>Thermotogati</taxon>
        <taxon>Deinococcota</taxon>
        <taxon>Deinococci</taxon>
        <taxon>Thermales</taxon>
        <taxon>Thermaceae</taxon>
        <taxon>Meiothermus</taxon>
    </lineage>
</organism>
<feature type="binding site" evidence="5 6">
    <location>
        <begin position="188"/>
        <end position="190"/>
    </location>
    <ligand>
        <name>substrate</name>
    </ligand>
</feature>
<accession>A0A399EIV0</accession>
<dbReference type="Proteomes" id="UP000265800">
    <property type="component" value="Unassembled WGS sequence"/>
</dbReference>
<dbReference type="InterPro" id="IPR011576">
    <property type="entry name" value="Pyridox_Oxase_N"/>
</dbReference>
<comment type="pathway">
    <text evidence="5">Cofactor metabolism; pyridoxal 5'-phosphate salvage; pyridoxal 5'-phosphate from pyridoxamine 5'-phosphate: step 1/1.</text>
</comment>
<feature type="binding site" evidence="5">
    <location>
        <begin position="59"/>
        <end position="64"/>
    </location>
    <ligand>
        <name>FMN</name>
        <dbReference type="ChEBI" id="CHEBI:58210"/>
    </ligand>
</feature>
<evidence type="ECO:0000256" key="3">
    <source>
        <dbReference type="ARBA" id="ARBA00022643"/>
    </source>
</evidence>
<evidence type="ECO:0000256" key="4">
    <source>
        <dbReference type="ARBA" id="ARBA00023002"/>
    </source>
</evidence>
<comment type="subunit">
    <text evidence="5">Homodimer.</text>
</comment>
<evidence type="ECO:0000256" key="7">
    <source>
        <dbReference type="PIRSR" id="PIRSR000190-2"/>
    </source>
</evidence>
<dbReference type="EMBL" id="QWKZ01000077">
    <property type="protein sequence ID" value="RIH83596.1"/>
    <property type="molecule type" value="Genomic_DNA"/>
</dbReference>
<dbReference type="RefSeq" id="WP_119360697.1">
    <property type="nucleotide sequence ID" value="NZ_QWKZ01000077.1"/>
</dbReference>
<dbReference type="PANTHER" id="PTHR10851">
    <property type="entry name" value="PYRIDOXINE-5-PHOSPHATE OXIDASE"/>
    <property type="match status" value="1"/>
</dbReference>
<gene>
    <name evidence="5 10" type="primary">pdxH</name>
    <name evidence="10" type="ORF">Mlute_02148</name>
</gene>
<feature type="binding site" evidence="5 7">
    <location>
        <position position="182"/>
    </location>
    <ligand>
        <name>FMN</name>
        <dbReference type="ChEBI" id="CHEBI:58210"/>
    </ligand>
</feature>
<dbReference type="InterPro" id="IPR019576">
    <property type="entry name" value="Pyridoxamine_oxidase_dimer_C"/>
</dbReference>
<keyword evidence="3 5" id="KW-0288">FMN</keyword>
<feature type="binding site" evidence="5 6">
    <location>
        <position position="64"/>
    </location>
    <ligand>
        <name>substrate</name>
    </ligand>
</feature>
<dbReference type="EC" id="1.4.3.5" evidence="5"/>
<evidence type="ECO:0000256" key="1">
    <source>
        <dbReference type="ARBA" id="ARBA00007301"/>
    </source>
</evidence>
<proteinExistence type="inferred from homology"/>
<evidence type="ECO:0000313" key="11">
    <source>
        <dbReference type="Proteomes" id="UP000265800"/>
    </source>
</evidence>
<feature type="domain" description="Pyridoxamine 5'-phosphate oxidase N-terminal" evidence="8">
    <location>
        <begin position="32"/>
        <end position="156"/>
    </location>
</feature>
<feature type="binding site" evidence="5 6">
    <location>
        <position position="129"/>
    </location>
    <ligand>
        <name>substrate</name>
    </ligand>
</feature>
<evidence type="ECO:0000313" key="10">
    <source>
        <dbReference type="EMBL" id="RIH83596.1"/>
    </source>
</evidence>
<dbReference type="PANTHER" id="PTHR10851:SF0">
    <property type="entry name" value="PYRIDOXINE-5'-PHOSPHATE OXIDASE"/>
    <property type="match status" value="1"/>
</dbReference>
<comment type="pathway">
    <text evidence="5">Cofactor metabolism; pyridoxal 5'-phosphate salvage; pyridoxal 5'-phosphate from pyridoxine 5'-phosphate: step 1/1.</text>
</comment>
<comment type="function">
    <text evidence="5">Catalyzes the oxidation of either pyridoxine 5'-phosphate (PNP) or pyridoxamine 5'-phosphate (PMP) into pyridoxal 5'-phosphate (PLP).</text>
</comment>
<dbReference type="HAMAP" id="MF_01629">
    <property type="entry name" value="PdxH"/>
    <property type="match status" value="1"/>
</dbReference>
<feature type="binding site" evidence="5 7">
    <location>
        <begin position="138"/>
        <end position="139"/>
    </location>
    <ligand>
        <name>FMN</name>
        <dbReference type="ChEBI" id="CHEBI:58210"/>
    </ligand>
</feature>
<dbReference type="InterPro" id="IPR012349">
    <property type="entry name" value="Split_barrel_FMN-bd"/>
</dbReference>
<feature type="domain" description="Pyridoxine 5'-phosphate oxidase dimerisation C-terminal" evidence="9">
    <location>
        <begin position="169"/>
        <end position="209"/>
    </location>
</feature>
<reference evidence="10 11" key="1">
    <citation type="submission" date="2018-08" db="EMBL/GenBank/DDBJ databases">
        <title>Meiothermus luteus KCTC 52599 genome sequencing project.</title>
        <authorList>
            <person name="Da Costa M.S."/>
            <person name="Albuquerque L."/>
            <person name="Raposo P."/>
            <person name="Froufe H.J.C."/>
            <person name="Barroso C.S."/>
            <person name="Egas C."/>
        </authorList>
    </citation>
    <scope>NUCLEOTIDE SEQUENCE [LARGE SCALE GENOMIC DNA]</scope>
    <source>
        <strain evidence="10 11">KCTC 52599</strain>
    </source>
</reference>
<dbReference type="GO" id="GO:0008615">
    <property type="term" value="P:pyridoxine biosynthetic process"/>
    <property type="evidence" value="ECO:0007669"/>
    <property type="project" value="UniProtKB-UniRule"/>
</dbReference>
<keyword evidence="11" id="KW-1185">Reference proteome</keyword>
<dbReference type="NCBIfam" id="NF004231">
    <property type="entry name" value="PRK05679.1"/>
    <property type="match status" value="1"/>
</dbReference>
<comment type="cofactor">
    <cofactor evidence="5 7">
        <name>FMN</name>
        <dbReference type="ChEBI" id="CHEBI:58210"/>
    </cofactor>
    <text evidence="5 7">Binds 1 FMN per subunit.</text>
</comment>
<feature type="binding site" evidence="5 7">
    <location>
        <begin position="74"/>
        <end position="75"/>
    </location>
    <ligand>
        <name>FMN</name>
        <dbReference type="ChEBI" id="CHEBI:58210"/>
    </ligand>
</feature>
<feature type="binding site" evidence="5 7">
    <location>
        <position position="103"/>
    </location>
    <ligand>
        <name>FMN</name>
        <dbReference type="ChEBI" id="CHEBI:58210"/>
    </ligand>
</feature>
<feature type="binding site" evidence="5 6">
    <location>
        <position position="125"/>
    </location>
    <ligand>
        <name>substrate</name>
    </ligand>
</feature>
<keyword evidence="5" id="KW-0664">Pyridoxine biosynthesis</keyword>
<feature type="binding site" evidence="6">
    <location>
        <begin position="6"/>
        <end position="9"/>
    </location>
    <ligand>
        <name>substrate</name>
    </ligand>
</feature>
<protein>
    <recommendedName>
        <fullName evidence="5">Pyridoxine/pyridoxamine 5'-phosphate oxidase</fullName>
        <ecNumber evidence="5">1.4.3.5</ecNumber>
    </recommendedName>
    <alternativeName>
        <fullName evidence="5">PNP/PMP oxidase</fullName>
        <shortName evidence="5">PNPOx</shortName>
    </alternativeName>
    <alternativeName>
        <fullName evidence="5">Pyridoxal 5'-phosphate synthase</fullName>
    </alternativeName>
</protein>
<dbReference type="InterPro" id="IPR000659">
    <property type="entry name" value="Pyridox_Oxase"/>
</dbReference>
<dbReference type="OrthoDB" id="9780392at2"/>
<dbReference type="GO" id="GO:0004733">
    <property type="term" value="F:pyridoxamine phosphate oxidase activity"/>
    <property type="evidence" value="ECO:0007669"/>
    <property type="project" value="UniProtKB-UniRule"/>
</dbReference>
<comment type="similarity">
    <text evidence="1 5">Belongs to the pyridoxamine 5'-phosphate oxidase family.</text>
</comment>
<dbReference type="PIRSF" id="PIRSF000190">
    <property type="entry name" value="Pyd_amn-ph_oxd"/>
    <property type="match status" value="1"/>
</dbReference>
<evidence type="ECO:0000259" key="8">
    <source>
        <dbReference type="Pfam" id="PF01243"/>
    </source>
</evidence>
<dbReference type="UniPathway" id="UPA01068">
    <property type="reaction ID" value="UER00304"/>
</dbReference>